<name>A0AC61MZ69_9FIRM</name>
<evidence type="ECO:0000313" key="1">
    <source>
        <dbReference type="EMBL" id="QUC67318.1"/>
    </source>
</evidence>
<accession>A0AC61MZ69</accession>
<reference evidence="1" key="1">
    <citation type="submission" date="2021-01" db="EMBL/GenBank/DDBJ databases">
        <title>Complete genome sequence of Clostridiales bacterium R-7.</title>
        <authorList>
            <person name="Mahoney-Kurpe S.C."/>
            <person name="Palevich N."/>
            <person name="Koike S."/>
            <person name="Moon C.D."/>
            <person name="Attwood G.T."/>
        </authorList>
    </citation>
    <scope>NUCLEOTIDE SEQUENCE</scope>
    <source>
        <strain evidence="1">R-7</strain>
    </source>
</reference>
<organism evidence="1 2">
    <name type="scientific">Aristaeella hokkaidonensis</name>
    <dbReference type="NCBI Taxonomy" id="3046382"/>
    <lineage>
        <taxon>Bacteria</taxon>
        <taxon>Bacillati</taxon>
        <taxon>Bacillota</taxon>
        <taxon>Clostridia</taxon>
        <taxon>Eubacteriales</taxon>
        <taxon>Aristaeellaceae</taxon>
        <taxon>Aristaeella</taxon>
    </lineage>
</organism>
<dbReference type="Proteomes" id="UP000682782">
    <property type="component" value="Chromosome"/>
</dbReference>
<gene>
    <name evidence="1" type="ORF">JYE49_00990</name>
</gene>
<sequence>MIVLVTGGSGCGKSTWAEKLIQTLPEEQRVYIATMQVYDRESELRVERHRKQRADKGFRTVECEKDLAAAPIEDGSTVLLEDLVNMTANEMFDGGDPEQIVPSLRELAARCRNLVMVTNDLFSDGVDYSPSVKEYLHCLAEVNRQAAEMADCVVEVVYSIPVPVKGELPCV</sequence>
<keyword evidence="1" id="KW-0808">Transferase</keyword>
<proteinExistence type="predicted"/>
<keyword evidence="1" id="KW-0418">Kinase</keyword>
<dbReference type="EMBL" id="CP068393">
    <property type="protein sequence ID" value="QUC67318.1"/>
    <property type="molecule type" value="Genomic_DNA"/>
</dbReference>
<keyword evidence="2" id="KW-1185">Reference proteome</keyword>
<keyword evidence="1" id="KW-0548">Nucleotidyltransferase</keyword>
<protein>
    <submittedName>
        <fullName evidence="1">Bifunctional adenosylcobinamide kinase/adenosylcobinamide-phosphate guanylyltransferase</fullName>
    </submittedName>
</protein>
<evidence type="ECO:0000313" key="2">
    <source>
        <dbReference type="Proteomes" id="UP000682782"/>
    </source>
</evidence>